<feature type="compositionally biased region" description="Basic and acidic residues" evidence="1">
    <location>
        <begin position="20"/>
        <end position="42"/>
    </location>
</feature>
<reference evidence="2 3" key="1">
    <citation type="submission" date="2019-08" db="EMBL/GenBank/DDBJ databases">
        <title>A chromosome-level genome assembly, high-density linkage maps, and genome scans reveal the genomic architecture of hybrid incompatibilities underlying speciation via character displacement in darters (Percidae: Etheostominae).</title>
        <authorList>
            <person name="Moran R.L."/>
            <person name="Catchen J.M."/>
            <person name="Fuller R.C."/>
        </authorList>
    </citation>
    <scope>NUCLEOTIDE SEQUENCE [LARGE SCALE GENOMIC DNA]</scope>
    <source>
        <strain evidence="2">EspeVRDwgs_2016</strain>
        <tissue evidence="2">Muscle</tissue>
    </source>
</reference>
<evidence type="ECO:0000256" key="1">
    <source>
        <dbReference type="SAM" id="MobiDB-lite"/>
    </source>
</evidence>
<comment type="caution">
    <text evidence="2">The sequence shown here is derived from an EMBL/GenBank/DDBJ whole genome shotgun (WGS) entry which is preliminary data.</text>
</comment>
<dbReference type="EMBL" id="VOFY01000009">
    <property type="protein sequence ID" value="KAA8589328.1"/>
    <property type="molecule type" value="Genomic_DNA"/>
</dbReference>
<evidence type="ECO:0000313" key="2">
    <source>
        <dbReference type="EMBL" id="KAA8589328.1"/>
    </source>
</evidence>
<keyword evidence="3" id="KW-1185">Reference proteome</keyword>
<sequence>MWVGKKRAKLEKARNKRKVGGKEGGKLEGEMAERKGPSRDSRASCIWKDSPGHRLFESPAVAHGGKWSYSCIANPNPLPVAAGAPASGAVVVVESGPVVYDDAAGEEEEEEEEEACVSAMELLGSNANQTHPAPSRIPPQTPQPPSPVAFLTPIISRDLSFEGFFFCLVLGKRPSVTLTAECHRVRKLNQIGVNGVENEGISLGCGAVQPPGSTAELNPAAAEPRAPVAPPLPFTNINPGRFLARMFSWIRVAPKSWLQLSTWSCYTSCDALLHPAVSCYALLHPAVPCYTLLRPAVPCYILRCPATSCYILLCPVTSFYVPLCPVTSFYVPLCPVTSCYVPLCPVTSCYVRRCTSSSSLYSSLSADKSFIPGLARCLLQTPLFAWERGIMSYVHMTLF</sequence>
<proteinExistence type="predicted"/>
<feature type="compositionally biased region" description="Basic residues" evidence="1">
    <location>
        <begin position="1"/>
        <end position="19"/>
    </location>
</feature>
<organism evidence="2 3">
    <name type="scientific">Etheostoma spectabile</name>
    <name type="common">orangethroat darter</name>
    <dbReference type="NCBI Taxonomy" id="54343"/>
    <lineage>
        <taxon>Eukaryota</taxon>
        <taxon>Metazoa</taxon>
        <taxon>Chordata</taxon>
        <taxon>Craniata</taxon>
        <taxon>Vertebrata</taxon>
        <taxon>Euteleostomi</taxon>
        <taxon>Actinopterygii</taxon>
        <taxon>Neopterygii</taxon>
        <taxon>Teleostei</taxon>
        <taxon>Neoteleostei</taxon>
        <taxon>Acanthomorphata</taxon>
        <taxon>Eupercaria</taxon>
        <taxon>Perciformes</taxon>
        <taxon>Percoidei</taxon>
        <taxon>Percidae</taxon>
        <taxon>Etheostomatinae</taxon>
        <taxon>Etheostoma</taxon>
    </lineage>
</organism>
<name>A0A5J5D3P2_9PERO</name>
<accession>A0A5J5D3P2</accession>
<dbReference type="Proteomes" id="UP000327493">
    <property type="component" value="Chromosome 9"/>
</dbReference>
<protein>
    <submittedName>
        <fullName evidence="2">Uncharacterized protein</fullName>
    </submittedName>
</protein>
<feature type="region of interest" description="Disordered" evidence="1">
    <location>
        <begin position="1"/>
        <end position="46"/>
    </location>
</feature>
<gene>
    <name evidence="2" type="ORF">FQN60_012693</name>
</gene>
<evidence type="ECO:0000313" key="3">
    <source>
        <dbReference type="Proteomes" id="UP000327493"/>
    </source>
</evidence>
<dbReference type="AlphaFoldDB" id="A0A5J5D3P2"/>